<keyword evidence="2" id="KW-0328">Glycosyltransferase</keyword>
<keyword evidence="2" id="KW-1133">Transmembrane helix</keyword>
<comment type="similarity">
    <text evidence="1 2">Belongs to the glycosyltransferase 77 family.</text>
</comment>
<keyword evidence="2" id="KW-0808">Transferase</keyword>
<dbReference type="PANTHER" id="PTHR46038">
    <property type="entry name" value="EXPRESSED PROTEIN-RELATED"/>
    <property type="match status" value="1"/>
</dbReference>
<reference evidence="5 6" key="1">
    <citation type="journal article" date="2009" name="Nat. Genet.">
        <title>The genome of the cucumber, Cucumis sativus L.</title>
        <authorList>
            <person name="Huang S."/>
            <person name="Li R."/>
            <person name="Zhang Z."/>
            <person name="Li L."/>
            <person name="Gu X."/>
            <person name="Fan W."/>
            <person name="Lucas W.J."/>
            <person name="Wang X."/>
            <person name="Xie B."/>
            <person name="Ni P."/>
            <person name="Ren Y."/>
            <person name="Zhu H."/>
            <person name="Li J."/>
            <person name="Lin K."/>
            <person name="Jin W."/>
            <person name="Fei Z."/>
            <person name="Li G."/>
            <person name="Staub J."/>
            <person name="Kilian A."/>
            <person name="van der Vossen E.A."/>
            <person name="Wu Y."/>
            <person name="Guo J."/>
            <person name="He J."/>
            <person name="Jia Z."/>
            <person name="Ren Y."/>
            <person name="Tian G."/>
            <person name="Lu Y."/>
            <person name="Ruan J."/>
            <person name="Qian W."/>
            <person name="Wang M."/>
            <person name="Huang Q."/>
            <person name="Li B."/>
            <person name="Xuan Z."/>
            <person name="Cao J."/>
            <person name="Asan"/>
            <person name="Wu Z."/>
            <person name="Zhang J."/>
            <person name="Cai Q."/>
            <person name="Bai Y."/>
            <person name="Zhao B."/>
            <person name="Han Y."/>
            <person name="Li Y."/>
            <person name="Li X."/>
            <person name="Wang S."/>
            <person name="Shi Q."/>
            <person name="Liu S."/>
            <person name="Cho W.K."/>
            <person name="Kim J.Y."/>
            <person name="Xu Y."/>
            <person name="Heller-Uszynska K."/>
            <person name="Miao H."/>
            <person name="Cheng Z."/>
            <person name="Zhang S."/>
            <person name="Wu J."/>
            <person name="Yang Y."/>
            <person name="Kang H."/>
            <person name="Li M."/>
            <person name="Liang H."/>
            <person name="Ren X."/>
            <person name="Shi Z."/>
            <person name="Wen M."/>
            <person name="Jian M."/>
            <person name="Yang H."/>
            <person name="Zhang G."/>
            <person name="Yang Z."/>
            <person name="Chen R."/>
            <person name="Liu S."/>
            <person name="Li J."/>
            <person name="Ma L."/>
            <person name="Liu H."/>
            <person name="Zhou Y."/>
            <person name="Zhao J."/>
            <person name="Fang X."/>
            <person name="Li G."/>
            <person name="Fang L."/>
            <person name="Li Y."/>
            <person name="Liu D."/>
            <person name="Zheng H."/>
            <person name="Zhang Y."/>
            <person name="Qin N."/>
            <person name="Li Z."/>
            <person name="Yang G."/>
            <person name="Yang S."/>
            <person name="Bolund L."/>
            <person name="Kristiansen K."/>
            <person name="Zheng H."/>
            <person name="Li S."/>
            <person name="Zhang X."/>
            <person name="Yang H."/>
            <person name="Wang J."/>
            <person name="Sun R."/>
            <person name="Zhang B."/>
            <person name="Jiang S."/>
            <person name="Wang J."/>
            <person name="Du Y."/>
            <person name="Li S."/>
        </authorList>
    </citation>
    <scope>NUCLEOTIDE SEQUENCE [LARGE SCALE GENOMIC DNA]</scope>
    <source>
        <strain evidence="6">cv. 9930</strain>
    </source>
</reference>
<dbReference type="eggNOG" id="ENOG502RDGW">
    <property type="taxonomic scope" value="Eukaryota"/>
</dbReference>
<name>A0A0A0LT78_CUCSA</name>
<reference evidence="5 6" key="2">
    <citation type="journal article" date="2009" name="PLoS ONE">
        <title>An integrated genetic and cytogenetic map of the cucumber genome.</title>
        <authorList>
            <person name="Ren Y."/>
            <person name="Zhang Z."/>
            <person name="Liu J."/>
            <person name="Staub J.E."/>
            <person name="Han Y."/>
            <person name="Cheng Z."/>
            <person name="Li X."/>
            <person name="Lu J."/>
            <person name="Miao H."/>
            <person name="Kang H."/>
            <person name="Xie B."/>
            <person name="Gu X."/>
            <person name="Wang X."/>
            <person name="Du Y."/>
            <person name="Jin W."/>
            <person name="Huang S."/>
        </authorList>
    </citation>
    <scope>NUCLEOTIDE SEQUENCE [LARGE SCALE GENOMIC DNA]</scope>
    <source>
        <strain evidence="6">cv. 9930</strain>
    </source>
</reference>
<evidence type="ECO:0000313" key="6">
    <source>
        <dbReference type="Proteomes" id="UP000029981"/>
    </source>
</evidence>
<dbReference type="PANTHER" id="PTHR46038:SF13">
    <property type="entry name" value="GLYCOSYLTRANSFERASE"/>
    <property type="match status" value="1"/>
</dbReference>
<protein>
    <recommendedName>
        <fullName evidence="2">Glycosyltransferase</fullName>
        <ecNumber evidence="2">2.4.2.-</ecNumber>
    </recommendedName>
</protein>
<dbReference type="EC" id="2.4.2.-" evidence="2"/>
<keyword evidence="2" id="KW-0812">Transmembrane</keyword>
<dbReference type="GO" id="GO:0071555">
    <property type="term" value="P:cell wall organization"/>
    <property type="evidence" value="ECO:0007669"/>
    <property type="project" value="UniProtKB-KW"/>
</dbReference>
<keyword evidence="2" id="KW-0735">Signal-anchor</keyword>
<evidence type="ECO:0000256" key="1">
    <source>
        <dbReference type="ARBA" id="ARBA00007033"/>
    </source>
</evidence>
<keyword evidence="2" id="KW-0472">Membrane</keyword>
<gene>
    <name evidence="5" type="ORF">Csa_1G031880</name>
</gene>
<dbReference type="InterPro" id="IPR044821">
    <property type="entry name" value="At1g28695/At4g15970-like"/>
</dbReference>
<dbReference type="KEGG" id="csv:101213338"/>
<dbReference type="AlphaFoldDB" id="A0A0A0LT78"/>
<keyword evidence="6" id="KW-1185">Reference proteome</keyword>
<dbReference type="STRING" id="3659.A0A0A0LT78"/>
<dbReference type="EMBL" id="CM002922">
    <property type="protein sequence ID" value="KGN63967.1"/>
    <property type="molecule type" value="Genomic_DNA"/>
</dbReference>
<comment type="subcellular location">
    <subcellularLocation>
        <location evidence="2">Golgi apparatus membrane</location>
        <topology evidence="2">Single-pass type II membrane protein</topology>
    </subcellularLocation>
</comment>
<dbReference type="OrthoDB" id="540503at2759"/>
<dbReference type="Gramene" id="KGN63967">
    <property type="protein sequence ID" value="KGN63967"/>
    <property type="gene ID" value="Csa_1G031880"/>
</dbReference>
<dbReference type="InterPro" id="IPR029044">
    <property type="entry name" value="Nucleotide-diphossugar_trans"/>
</dbReference>
<organism evidence="5 6">
    <name type="scientific">Cucumis sativus</name>
    <name type="common">Cucumber</name>
    <dbReference type="NCBI Taxonomy" id="3659"/>
    <lineage>
        <taxon>Eukaryota</taxon>
        <taxon>Viridiplantae</taxon>
        <taxon>Streptophyta</taxon>
        <taxon>Embryophyta</taxon>
        <taxon>Tracheophyta</taxon>
        <taxon>Spermatophyta</taxon>
        <taxon>Magnoliopsida</taxon>
        <taxon>eudicotyledons</taxon>
        <taxon>Gunneridae</taxon>
        <taxon>Pentapetalae</taxon>
        <taxon>rosids</taxon>
        <taxon>fabids</taxon>
        <taxon>Cucurbitales</taxon>
        <taxon>Cucurbitaceae</taxon>
        <taxon>Benincaseae</taxon>
        <taxon>Cucumis</taxon>
    </lineage>
</organism>
<dbReference type="InterPro" id="IPR005069">
    <property type="entry name" value="Nucl-diP-sugar_transferase"/>
</dbReference>
<feature type="region of interest" description="Disordered" evidence="3">
    <location>
        <begin position="338"/>
        <end position="380"/>
    </location>
</feature>
<evidence type="ECO:0000256" key="3">
    <source>
        <dbReference type="SAM" id="MobiDB-lite"/>
    </source>
</evidence>
<feature type="region of interest" description="Disordered" evidence="3">
    <location>
        <begin position="1"/>
        <end position="23"/>
    </location>
</feature>
<dbReference type="GO" id="GO:0000139">
    <property type="term" value="C:Golgi membrane"/>
    <property type="evidence" value="ECO:0007669"/>
    <property type="project" value="UniProtKB-SubCell"/>
</dbReference>
<dbReference type="Proteomes" id="UP000029981">
    <property type="component" value="Chromosome 1"/>
</dbReference>
<feature type="transmembrane region" description="Helical" evidence="2">
    <location>
        <begin position="32"/>
        <end position="49"/>
    </location>
</feature>
<reference evidence="5 6" key="3">
    <citation type="journal article" date="2010" name="BMC Genomics">
        <title>Transcriptome sequencing and comparative analysis of cucumber flowers with different sex types.</title>
        <authorList>
            <person name="Guo S."/>
            <person name="Zheng Y."/>
            <person name="Joung J.G."/>
            <person name="Liu S."/>
            <person name="Zhang Z."/>
            <person name="Crasta O.R."/>
            <person name="Sobral B.W."/>
            <person name="Xu Y."/>
            <person name="Huang S."/>
            <person name="Fei Z."/>
        </authorList>
    </citation>
    <scope>NUCLEOTIDE SEQUENCE [LARGE SCALE GENOMIC DNA]</scope>
    <source>
        <strain evidence="6">cv. 9930</strain>
    </source>
</reference>
<dbReference type="OMA" id="QIHRHCF"/>
<feature type="compositionally biased region" description="Polar residues" evidence="3">
    <location>
        <begin position="338"/>
        <end position="362"/>
    </location>
</feature>
<evidence type="ECO:0000313" key="5">
    <source>
        <dbReference type="EMBL" id="KGN63967.1"/>
    </source>
</evidence>
<accession>A0A0A0LT78</accession>
<proteinExistence type="inferred from homology"/>
<keyword evidence="2" id="KW-0333">Golgi apparatus</keyword>
<sequence length="380" mass="43380">MKNNSAVDGEEQAGKLSAPSVAPTTGATWRTVRVSVVLVGVTLGLFVLYNSAINPFKFLPASYAYRAFRFSSPHKDPILEKVVKEAAMEDGTIILTTLNDAWAEPDSLLDLFLKSFHIGNGTQRLLKHLVIVTLDQKAYSRCVAVHPHCYQLDTQGTNFSSEAYFMTADYLKMMWRRIEFLIYVLEMGHSFVFTDTDIMWLQDPFNHFYKDADFQIASDLYLGNPENLNNVPNGGFVYVRANHRTVKFYKFWYESRTIYPGQHDQDVLNKIKHSPLIPKIGMKLRFLDTANFGGFCQMGRDMSKMATMHANCCVGLENKVHDLRILLQDWNSFFNQTTGDNKSPSSTHSWTVPQDCKTSFQRGRQHKDDKKPGNRRLTSI</sequence>
<reference evidence="5 6" key="4">
    <citation type="journal article" date="2011" name="BMC Genomics">
        <title>RNA-Seq improves annotation of protein-coding genes in the cucumber genome.</title>
        <authorList>
            <person name="Li Z."/>
            <person name="Zhang Z."/>
            <person name="Yan P."/>
            <person name="Huang S."/>
            <person name="Fei Z."/>
            <person name="Lin K."/>
        </authorList>
    </citation>
    <scope>NUCLEOTIDE SEQUENCE [LARGE SCALE GENOMIC DNA]</scope>
    <source>
        <strain evidence="6">cv. 9930</strain>
    </source>
</reference>
<evidence type="ECO:0000259" key="4">
    <source>
        <dbReference type="Pfam" id="PF03407"/>
    </source>
</evidence>
<feature type="domain" description="Nucleotide-diphospho-sugar transferase" evidence="4">
    <location>
        <begin position="125"/>
        <end position="323"/>
    </location>
</feature>
<evidence type="ECO:0000256" key="2">
    <source>
        <dbReference type="RuleBase" id="RU363055"/>
    </source>
</evidence>
<dbReference type="GO" id="GO:0016757">
    <property type="term" value="F:glycosyltransferase activity"/>
    <property type="evidence" value="ECO:0007669"/>
    <property type="project" value="UniProtKB-KW"/>
</dbReference>
<keyword evidence="2" id="KW-0961">Cell wall biogenesis/degradation</keyword>
<dbReference type="SUPFAM" id="SSF53448">
    <property type="entry name" value="Nucleotide-diphospho-sugar transferases"/>
    <property type="match status" value="1"/>
</dbReference>
<dbReference type="Pfam" id="PF03407">
    <property type="entry name" value="Nucleotid_trans"/>
    <property type="match status" value="1"/>
</dbReference>